<dbReference type="Pfam" id="PF00512">
    <property type="entry name" value="HisKA"/>
    <property type="match status" value="1"/>
</dbReference>
<dbReference type="EMBL" id="BAABFT010000003">
    <property type="protein sequence ID" value="GAA4317621.1"/>
    <property type="molecule type" value="Genomic_DNA"/>
</dbReference>
<dbReference type="InterPro" id="IPR036890">
    <property type="entry name" value="HATPase_C_sf"/>
</dbReference>
<comment type="catalytic activity">
    <reaction evidence="1">
        <text>ATP + protein L-histidine = ADP + protein N-phospho-L-histidine.</text>
        <dbReference type="EC" id="2.7.13.3"/>
    </reaction>
</comment>
<dbReference type="SUPFAM" id="SSF46689">
    <property type="entry name" value="Homeodomain-like"/>
    <property type="match status" value="1"/>
</dbReference>
<dbReference type="SMART" id="SM00387">
    <property type="entry name" value="HATPase_c"/>
    <property type="match status" value="1"/>
</dbReference>
<protein>
    <recommendedName>
        <fullName evidence="2">histidine kinase</fullName>
        <ecNumber evidence="2">2.7.13.3</ecNumber>
    </recommendedName>
</protein>
<keyword evidence="13" id="KW-1185">Reference proteome</keyword>
<dbReference type="InterPro" id="IPR011006">
    <property type="entry name" value="CheY-like_superfamily"/>
</dbReference>
<dbReference type="PANTHER" id="PTHR43547">
    <property type="entry name" value="TWO-COMPONENT HISTIDINE KINASE"/>
    <property type="match status" value="1"/>
</dbReference>
<dbReference type="SUPFAM" id="SSF63829">
    <property type="entry name" value="Calcium-dependent phosphotriesterase"/>
    <property type="match status" value="2"/>
</dbReference>
<dbReference type="PROSITE" id="PS50110">
    <property type="entry name" value="RESPONSE_REGULATORY"/>
    <property type="match status" value="1"/>
</dbReference>
<dbReference type="EC" id="2.7.13.3" evidence="2"/>
<dbReference type="Gene3D" id="3.40.50.2300">
    <property type="match status" value="1"/>
</dbReference>
<evidence type="ECO:0000256" key="1">
    <source>
        <dbReference type="ARBA" id="ARBA00000085"/>
    </source>
</evidence>
<dbReference type="InterPro" id="IPR003661">
    <property type="entry name" value="HisK_dim/P_dom"/>
</dbReference>
<dbReference type="InterPro" id="IPR009057">
    <property type="entry name" value="Homeodomain-like_sf"/>
</dbReference>
<dbReference type="SMART" id="SM00342">
    <property type="entry name" value="HTH_ARAC"/>
    <property type="match status" value="1"/>
</dbReference>
<dbReference type="InterPro" id="IPR011123">
    <property type="entry name" value="Y_Y_Y"/>
</dbReference>
<feature type="chain" id="PRO_5046692717" description="histidine kinase" evidence="8">
    <location>
        <begin position="20"/>
        <end position="1376"/>
    </location>
</feature>
<organism evidence="12 13">
    <name type="scientific">Mucilaginibacter gynuensis</name>
    <dbReference type="NCBI Taxonomy" id="1302236"/>
    <lineage>
        <taxon>Bacteria</taxon>
        <taxon>Pseudomonadati</taxon>
        <taxon>Bacteroidota</taxon>
        <taxon>Sphingobacteriia</taxon>
        <taxon>Sphingobacteriales</taxon>
        <taxon>Sphingobacteriaceae</taxon>
        <taxon>Mucilaginibacter</taxon>
    </lineage>
</organism>
<dbReference type="InterPro" id="IPR013783">
    <property type="entry name" value="Ig-like_fold"/>
</dbReference>
<accession>A0ABP8G5A5</accession>
<keyword evidence="5" id="KW-0804">Transcription</keyword>
<dbReference type="InterPro" id="IPR003594">
    <property type="entry name" value="HATPase_dom"/>
</dbReference>
<dbReference type="InterPro" id="IPR001789">
    <property type="entry name" value="Sig_transdc_resp-reg_receiver"/>
</dbReference>
<dbReference type="Gene3D" id="2.130.10.10">
    <property type="entry name" value="YVTN repeat-like/Quinoprotein amine dehydrogenase"/>
    <property type="match status" value="2"/>
</dbReference>
<evidence type="ECO:0000256" key="4">
    <source>
        <dbReference type="ARBA" id="ARBA00023015"/>
    </source>
</evidence>
<dbReference type="InterPro" id="IPR036097">
    <property type="entry name" value="HisK_dim/P_sf"/>
</dbReference>
<dbReference type="InterPro" id="IPR004358">
    <property type="entry name" value="Sig_transdc_His_kin-like_C"/>
</dbReference>
<evidence type="ECO:0000256" key="6">
    <source>
        <dbReference type="PROSITE-ProRule" id="PRU00169"/>
    </source>
</evidence>
<dbReference type="InterPro" id="IPR018060">
    <property type="entry name" value="HTH_AraC"/>
</dbReference>
<dbReference type="InterPro" id="IPR005467">
    <property type="entry name" value="His_kinase_dom"/>
</dbReference>
<evidence type="ECO:0000256" key="5">
    <source>
        <dbReference type="ARBA" id="ARBA00023163"/>
    </source>
</evidence>
<dbReference type="SUPFAM" id="SSF52172">
    <property type="entry name" value="CheY-like"/>
    <property type="match status" value="1"/>
</dbReference>
<evidence type="ECO:0000256" key="8">
    <source>
        <dbReference type="SAM" id="SignalP"/>
    </source>
</evidence>
<proteinExistence type="predicted"/>
<evidence type="ECO:0000313" key="12">
    <source>
        <dbReference type="EMBL" id="GAA4317621.1"/>
    </source>
</evidence>
<gene>
    <name evidence="12" type="ORF">GCM10023149_15260</name>
</gene>
<dbReference type="SMART" id="SM00448">
    <property type="entry name" value="REC"/>
    <property type="match status" value="1"/>
</dbReference>
<dbReference type="Pfam" id="PF00072">
    <property type="entry name" value="Response_reg"/>
    <property type="match status" value="1"/>
</dbReference>
<feature type="signal peptide" evidence="8">
    <location>
        <begin position="1"/>
        <end position="19"/>
    </location>
</feature>
<evidence type="ECO:0000256" key="2">
    <source>
        <dbReference type="ARBA" id="ARBA00012438"/>
    </source>
</evidence>
<dbReference type="SMART" id="SM00388">
    <property type="entry name" value="HisKA"/>
    <property type="match status" value="1"/>
</dbReference>
<keyword evidence="7" id="KW-1133">Transmembrane helix</keyword>
<dbReference type="PRINTS" id="PR00344">
    <property type="entry name" value="BCTRLSENSOR"/>
</dbReference>
<dbReference type="Pfam" id="PF12833">
    <property type="entry name" value="HTH_18"/>
    <property type="match status" value="1"/>
</dbReference>
<keyword evidence="7" id="KW-0812">Transmembrane</keyword>
<evidence type="ECO:0000259" key="9">
    <source>
        <dbReference type="PROSITE" id="PS01124"/>
    </source>
</evidence>
<evidence type="ECO:0000313" key="13">
    <source>
        <dbReference type="Proteomes" id="UP001500582"/>
    </source>
</evidence>
<dbReference type="Pfam" id="PF07494">
    <property type="entry name" value="Reg_prop"/>
    <property type="match status" value="3"/>
</dbReference>
<keyword evidence="4" id="KW-0805">Transcription regulation</keyword>
<keyword evidence="3 6" id="KW-0597">Phosphoprotein</keyword>
<dbReference type="InterPro" id="IPR015943">
    <property type="entry name" value="WD40/YVTN_repeat-like_dom_sf"/>
</dbReference>
<dbReference type="GO" id="GO:0016301">
    <property type="term" value="F:kinase activity"/>
    <property type="evidence" value="ECO:0007669"/>
    <property type="project" value="UniProtKB-KW"/>
</dbReference>
<dbReference type="Gene3D" id="1.10.10.60">
    <property type="entry name" value="Homeodomain-like"/>
    <property type="match status" value="1"/>
</dbReference>
<keyword evidence="12" id="KW-0418">Kinase</keyword>
<dbReference type="Gene3D" id="2.60.40.10">
    <property type="entry name" value="Immunoglobulins"/>
    <property type="match status" value="1"/>
</dbReference>
<feature type="domain" description="Histidine kinase" evidence="10">
    <location>
        <begin position="842"/>
        <end position="1058"/>
    </location>
</feature>
<evidence type="ECO:0000256" key="3">
    <source>
        <dbReference type="ARBA" id="ARBA00022553"/>
    </source>
</evidence>
<dbReference type="PANTHER" id="PTHR43547:SF2">
    <property type="entry name" value="HYBRID SIGNAL TRANSDUCTION HISTIDINE KINASE C"/>
    <property type="match status" value="1"/>
</dbReference>
<evidence type="ECO:0000259" key="10">
    <source>
        <dbReference type="PROSITE" id="PS50109"/>
    </source>
</evidence>
<dbReference type="SUPFAM" id="SSF47384">
    <property type="entry name" value="Homodimeric domain of signal transducing histidine kinase"/>
    <property type="match status" value="1"/>
</dbReference>
<dbReference type="PROSITE" id="PS01124">
    <property type="entry name" value="HTH_ARAC_FAMILY_2"/>
    <property type="match status" value="1"/>
</dbReference>
<evidence type="ECO:0000259" key="11">
    <source>
        <dbReference type="PROSITE" id="PS50110"/>
    </source>
</evidence>
<dbReference type="CDD" id="cd00082">
    <property type="entry name" value="HisKA"/>
    <property type="match status" value="1"/>
</dbReference>
<reference evidence="13" key="1">
    <citation type="journal article" date="2019" name="Int. J. Syst. Evol. Microbiol.">
        <title>The Global Catalogue of Microorganisms (GCM) 10K type strain sequencing project: providing services to taxonomists for standard genome sequencing and annotation.</title>
        <authorList>
            <consortium name="The Broad Institute Genomics Platform"/>
            <consortium name="The Broad Institute Genome Sequencing Center for Infectious Disease"/>
            <person name="Wu L."/>
            <person name="Ma J."/>
        </authorList>
    </citation>
    <scope>NUCLEOTIDE SEQUENCE [LARGE SCALE GENOMIC DNA]</scope>
    <source>
        <strain evidence="13">JCM 17705</strain>
    </source>
</reference>
<evidence type="ECO:0000256" key="7">
    <source>
        <dbReference type="SAM" id="Phobius"/>
    </source>
</evidence>
<name>A0ABP8G5A5_9SPHI</name>
<sequence>MRVLPVFLFIVSVCFGFNAAGQVWQKSAGKQFDPGNYALKTYTINDGLPSKSTTAALKDERGFMWIGTENGLCKFDGYSFKTFVNTSGDSSTITNNNITALAEDKKGRIWVGTMDGLNIFDPLTEKFERFYHQDNNRASLSNNKVWALLADRQGMVWIGTDDGFNLFNEKTRTFTVFRPDAGNPYAMKGKSVNAIIEDKANNLWLGNWSGGLNKFDKRSRHFSNYKQQQAPGQKNPNDIWSLCYAGDGQIWVGTYWKGLFKFNPATAVFTAWPCGAQNNTTIYNIGNAGKHELLVSGNTGFYWLNTNGKQQQKIEDLASLSNGDIYTDRGGIVWICAKDGLTKLDFKQYKFNLLPLSLRQKEVKDFTVRDSVFWIATNNGLLKFDYKKGTNTTFTHNANPKSLASSEILRLYFDSRNTLWVLTENGFDQFDQNTNTFLHHQHHSAIGSLFNEDVFRDILEVNPGEYYLATDAGLKIYNSKTGGFTHYYNDSNNPASLSNNHLYCLQKNAVGDVWIGTSGGGLNRFNQKTRRFRTYMINNKARGGISSNTVNNIFMDSHKNLWICTPDGLNKYDGKSDSFTVYSKNNGFASNVFTNITEDKRGNLWTTTGKGIAMFNPATLEVKNFDEADGVYVNTILSKVPSGEMYIAGNDGVVYFDPLNIKYNRDAPPVYFSDFQVFNKTVLPGKKSPLKESLTTAGKIVLNYSQSVFSLEFVALNYSHSEKNEYAYQLQGFDKKWNYVGKQRKATYTNLNPGEYVLHVKASNNDGLWNEKGRSITIIITPPWYKTWWAYLLYLATVCGIIYAYILYRDRQAKLKYEIQIAHMEGEKEKELSEKKLSFFTNISHEFRTPLTLIINPVKELLYKDDKNVDTTNLNIVYRNARRLLSLVDQLLLFRKADAEADKLNIACLNLVNLAKEVFLCFTHQARTKNITFEFDCAEDYIEVYADREKMEIVLFNLLSNAIKFTPEGGTVKVTVSLLADAIQIAIADTGCGITEEAGEKLYNRFYQDQYGSTSVKGGFGIGLYLVKSFIEGHGGNISYKSKINEGTTFSITLLKGRNHLPADLVLDNADTGSVFLKELIEDEITANQLVEAADENLYDEQLATDNKSLLIIDDNNDIREYIKQVFKLDYILYEADNGEDGYRMIKEHLPDIVICDVMMQGMSGIELCNLVKEDITISHVPIVLLTASASPEIKLKGIEGGADDYISKPFDKEILKARVAGILKSKNNLQKYFYNEITLNSNNLRISAEYKDFLDNCIRIVELHITEPDFTIQVLADEIGMSRSNLYKKIKSVSGQSANGFIRFIRLRKAAEIFINTDNTILETSYLVGINDAKYFREQFNKVFNMNPSQYIKKYRKPFSNNLNLSPELARAGRR</sequence>
<dbReference type="PROSITE" id="PS50109">
    <property type="entry name" value="HIS_KIN"/>
    <property type="match status" value="1"/>
</dbReference>
<dbReference type="SUPFAM" id="SSF55874">
    <property type="entry name" value="ATPase domain of HSP90 chaperone/DNA topoisomerase II/histidine kinase"/>
    <property type="match status" value="1"/>
</dbReference>
<keyword evidence="8" id="KW-0732">Signal</keyword>
<dbReference type="Pfam" id="PF07495">
    <property type="entry name" value="Y_Y_Y"/>
    <property type="match status" value="1"/>
</dbReference>
<feature type="domain" description="HTH araC/xylS-type" evidence="9">
    <location>
        <begin position="1256"/>
        <end position="1355"/>
    </location>
</feature>
<dbReference type="Gene3D" id="1.10.287.130">
    <property type="match status" value="1"/>
</dbReference>
<feature type="domain" description="Response regulatory" evidence="11">
    <location>
        <begin position="1109"/>
        <end position="1224"/>
    </location>
</feature>
<comment type="caution">
    <text evidence="12">The sequence shown here is derived from an EMBL/GenBank/DDBJ whole genome shotgun (WGS) entry which is preliminary data.</text>
</comment>
<dbReference type="RefSeq" id="WP_345210429.1">
    <property type="nucleotide sequence ID" value="NZ_BAABFT010000003.1"/>
</dbReference>
<feature type="transmembrane region" description="Helical" evidence="7">
    <location>
        <begin position="788"/>
        <end position="808"/>
    </location>
</feature>
<dbReference type="InterPro" id="IPR011110">
    <property type="entry name" value="Reg_prop"/>
</dbReference>
<dbReference type="Pfam" id="PF02518">
    <property type="entry name" value="HATPase_c"/>
    <property type="match status" value="1"/>
</dbReference>
<dbReference type="Proteomes" id="UP001500582">
    <property type="component" value="Unassembled WGS sequence"/>
</dbReference>
<feature type="modified residue" description="4-aspartylphosphate" evidence="6">
    <location>
        <position position="1157"/>
    </location>
</feature>
<dbReference type="Gene3D" id="3.30.565.10">
    <property type="entry name" value="Histidine kinase-like ATPase, C-terminal domain"/>
    <property type="match status" value="1"/>
</dbReference>
<keyword evidence="12" id="KW-0808">Transferase</keyword>
<keyword evidence="7" id="KW-0472">Membrane</keyword>